<dbReference type="GO" id="GO:0007624">
    <property type="term" value="P:ultradian rhythm"/>
    <property type="evidence" value="ECO:0007669"/>
    <property type="project" value="InterPro"/>
</dbReference>
<dbReference type="Gene3D" id="3.30.70.330">
    <property type="match status" value="1"/>
</dbReference>
<dbReference type="EMBL" id="NWSH01001237">
    <property type="protein sequence ID" value="PCG72014.1"/>
    <property type="molecule type" value="Genomic_DNA"/>
</dbReference>
<dbReference type="GO" id="GO:0009897">
    <property type="term" value="C:external side of plasma membrane"/>
    <property type="evidence" value="ECO:0007669"/>
    <property type="project" value="InterPro"/>
</dbReference>
<accession>A0A2A4JK90</accession>
<keyword evidence="1 2" id="KW-0694">RNA-binding</keyword>
<evidence type="ECO:0000256" key="2">
    <source>
        <dbReference type="PROSITE-ProRule" id="PRU00176"/>
    </source>
</evidence>
<evidence type="ECO:0000256" key="3">
    <source>
        <dbReference type="SAM" id="Coils"/>
    </source>
</evidence>
<reference evidence="6" key="1">
    <citation type="submission" date="2017-09" db="EMBL/GenBank/DDBJ databases">
        <title>Contemporary evolution of a Lepidopteran species, Heliothis virescens, in response to modern agricultural practices.</title>
        <authorList>
            <person name="Fritz M.L."/>
            <person name="Deyonke A.M."/>
            <person name="Papanicolaou A."/>
            <person name="Micinski S."/>
            <person name="Westbrook J."/>
            <person name="Gould F."/>
        </authorList>
    </citation>
    <scope>NUCLEOTIDE SEQUENCE [LARGE SCALE GENOMIC DNA]</scope>
    <source>
        <strain evidence="6">HvINT-</strain>
        <tissue evidence="6">Whole body</tissue>
    </source>
</reference>
<feature type="region of interest" description="Disordered" evidence="4">
    <location>
        <begin position="551"/>
        <end position="591"/>
    </location>
</feature>
<feature type="compositionally biased region" description="Basic and acidic residues" evidence="4">
    <location>
        <begin position="93"/>
        <end position="114"/>
    </location>
</feature>
<dbReference type="InterPro" id="IPR000504">
    <property type="entry name" value="RRM_dom"/>
</dbReference>
<feature type="compositionally biased region" description="Basic and acidic residues" evidence="4">
    <location>
        <begin position="122"/>
        <end position="148"/>
    </location>
</feature>
<dbReference type="GO" id="GO:0016491">
    <property type="term" value="F:oxidoreductase activity"/>
    <property type="evidence" value="ECO:0007669"/>
    <property type="project" value="InterPro"/>
</dbReference>
<gene>
    <name evidence="6" type="ORF">B5V51_1246</name>
</gene>
<feature type="compositionally biased region" description="Pro residues" evidence="4">
    <location>
        <begin position="561"/>
        <end position="570"/>
    </location>
</feature>
<sequence length="677" mass="78107">MNSWGNEQYTMQNMMHAMPNMMPNMMQPGALVPPLLPPFSMMGDMNQMQMTPMPSAVNPPQNNGQFIGPVIPQTGEDVPVSEAVVEANQQSELQDKRHSRDRNERRDRDRERDRGRRRSRSRTRDQKDRGGRNRNEHRERQSKWDNNDRLTQQQQNMQAHNTMIMQGNQMMQYNNMMQNMQNMQNPMMNQPMDMPAMATMNYSGNMMQQMIMMSPTVQMSNQSLYFSNGVILPVLPGTTVPPRRDPLPGCRTIFIGGLPLGITKETVQEIFEKFGAIDEVKLHKQGVCHVRFEKPESVEQAFFISGCRIKFYNQQDSEASTIFIDYALNREDQNEHEKNKRKRSPTPPRVEQFTANSLVAIGEKIKSDNEFAEAAPTLAAWLERGECNKKNANTFYTLIQAANNQLRRLFNEKMQIDDEYQTLRNTIKDKFGHIVTQFEQVAKILTAAKIQRVSDHFSKQQRRNIEMWLKMTEELDNIREEYNTLFDEDETEKVGSKNMVPLEKYEQLKVENENLSYELEGYKNEAHLAKEEAERKFEKFKAHYIAQQALQQNKQNKQVYPPLPPPPMPNLPLDNSAKPQPPPPLPDDQITSSDAVITSSEAKLISLLSAFLMVHPRGATLDYLVSYVKSLTPNVTQSTVLEVLKKYSDVFQRKTTGVGACIEHKWCFSIFDDMKEG</sequence>
<keyword evidence="3" id="KW-0175">Coiled coil</keyword>
<dbReference type="AlphaFoldDB" id="A0A2A4JK90"/>
<feature type="domain" description="RRM" evidence="5">
    <location>
        <begin position="251"/>
        <end position="329"/>
    </location>
</feature>
<dbReference type="InterPro" id="IPR035979">
    <property type="entry name" value="RBD_domain_sf"/>
</dbReference>
<dbReference type="InterPro" id="IPR012677">
    <property type="entry name" value="Nucleotide-bd_a/b_plait_sf"/>
</dbReference>
<dbReference type="GO" id="GO:0003723">
    <property type="term" value="F:RNA binding"/>
    <property type="evidence" value="ECO:0007669"/>
    <property type="project" value="UniProtKB-UniRule"/>
</dbReference>
<dbReference type="SMART" id="SM00360">
    <property type="entry name" value="RRM"/>
    <property type="match status" value="1"/>
</dbReference>
<feature type="coiled-coil region" evidence="3">
    <location>
        <begin position="505"/>
        <end position="539"/>
    </location>
</feature>
<dbReference type="PANTHER" id="PTHR16001">
    <property type="entry name" value="ECTO-NOX DISULFIDE-THIOL EXCHANGER"/>
    <property type="match status" value="1"/>
</dbReference>
<organism evidence="6">
    <name type="scientific">Heliothis virescens</name>
    <name type="common">Tobacco budworm moth</name>
    <dbReference type="NCBI Taxonomy" id="7102"/>
    <lineage>
        <taxon>Eukaryota</taxon>
        <taxon>Metazoa</taxon>
        <taxon>Ecdysozoa</taxon>
        <taxon>Arthropoda</taxon>
        <taxon>Hexapoda</taxon>
        <taxon>Insecta</taxon>
        <taxon>Pterygota</taxon>
        <taxon>Neoptera</taxon>
        <taxon>Endopterygota</taxon>
        <taxon>Lepidoptera</taxon>
        <taxon>Glossata</taxon>
        <taxon>Ditrysia</taxon>
        <taxon>Noctuoidea</taxon>
        <taxon>Noctuidae</taxon>
        <taxon>Heliothinae</taxon>
        <taxon>Heliothis</taxon>
    </lineage>
</organism>
<proteinExistence type="predicted"/>
<evidence type="ECO:0000313" key="6">
    <source>
        <dbReference type="EMBL" id="PCG72014.1"/>
    </source>
</evidence>
<feature type="coiled-coil region" evidence="3">
    <location>
        <begin position="399"/>
        <end position="426"/>
    </location>
</feature>
<evidence type="ECO:0000256" key="1">
    <source>
        <dbReference type="ARBA" id="ARBA00022884"/>
    </source>
</evidence>
<evidence type="ECO:0000259" key="5">
    <source>
        <dbReference type="PROSITE" id="PS50102"/>
    </source>
</evidence>
<dbReference type="PROSITE" id="PS50102">
    <property type="entry name" value="RRM"/>
    <property type="match status" value="1"/>
</dbReference>
<name>A0A2A4JK90_HELVI</name>
<protein>
    <recommendedName>
        <fullName evidence="5">RRM domain-containing protein</fullName>
    </recommendedName>
</protein>
<evidence type="ECO:0000256" key="4">
    <source>
        <dbReference type="SAM" id="MobiDB-lite"/>
    </source>
</evidence>
<dbReference type="Pfam" id="PF00076">
    <property type="entry name" value="RRM_1"/>
    <property type="match status" value="1"/>
</dbReference>
<dbReference type="SUPFAM" id="SSF54928">
    <property type="entry name" value="RNA-binding domain, RBD"/>
    <property type="match status" value="1"/>
</dbReference>
<dbReference type="PANTHER" id="PTHR16001:SF4">
    <property type="entry name" value="ECTO-NOX DISULFIDE-THIOL EXCHANGER 1-LIKE PROTEIN"/>
    <property type="match status" value="1"/>
</dbReference>
<feature type="region of interest" description="Disordered" evidence="4">
    <location>
        <begin position="87"/>
        <end position="149"/>
    </location>
</feature>
<dbReference type="InterPro" id="IPR038876">
    <property type="entry name" value="ENOX"/>
</dbReference>
<comment type="caution">
    <text evidence="6">The sequence shown here is derived from an EMBL/GenBank/DDBJ whole genome shotgun (WGS) entry which is preliminary data.</text>
</comment>